<name>A0AAW8FMW1_9ACTN</name>
<proteinExistence type="predicted"/>
<dbReference type="Proteomes" id="UP001234216">
    <property type="component" value="Unassembled WGS sequence"/>
</dbReference>
<reference evidence="1" key="1">
    <citation type="submission" date="2023-07" db="EMBL/GenBank/DDBJ databases">
        <title>Comparative genomics of wheat-associated soil bacteria to identify genetic determinants of phenazine resistance.</title>
        <authorList>
            <person name="Mouncey N."/>
        </authorList>
    </citation>
    <scope>NUCLEOTIDE SEQUENCE</scope>
    <source>
        <strain evidence="1">V4I22</strain>
    </source>
</reference>
<comment type="caution">
    <text evidence="1">The sequence shown here is derived from an EMBL/GenBank/DDBJ whole genome shotgun (WGS) entry which is preliminary data.</text>
</comment>
<dbReference type="EMBL" id="JAUSZV010000005">
    <property type="protein sequence ID" value="MDQ0910402.1"/>
    <property type="molecule type" value="Genomic_DNA"/>
</dbReference>
<organism evidence="1 2">
    <name type="scientific">Streptomyces canus</name>
    <dbReference type="NCBI Taxonomy" id="58343"/>
    <lineage>
        <taxon>Bacteria</taxon>
        <taxon>Bacillati</taxon>
        <taxon>Actinomycetota</taxon>
        <taxon>Actinomycetes</taxon>
        <taxon>Kitasatosporales</taxon>
        <taxon>Streptomycetaceae</taxon>
        <taxon>Streptomyces</taxon>
        <taxon>Streptomyces aurantiacus group</taxon>
    </lineage>
</organism>
<evidence type="ECO:0000313" key="1">
    <source>
        <dbReference type="EMBL" id="MDQ0910402.1"/>
    </source>
</evidence>
<protein>
    <submittedName>
        <fullName evidence="1">Uncharacterized protein</fullName>
    </submittedName>
</protein>
<accession>A0AAW8FMW1</accession>
<dbReference type="AlphaFoldDB" id="A0AAW8FMW1"/>
<sequence length="74" mass="8309">MRGLWRFSARRSAGRRVVLSSRTSAAWSVSKPVRRRSYGFANGRHRAYAVDVDTAQLPFLTREIKRGHGPHGSG</sequence>
<evidence type="ECO:0000313" key="2">
    <source>
        <dbReference type="Proteomes" id="UP001234216"/>
    </source>
</evidence>
<gene>
    <name evidence="1" type="ORF">QFZ22_006387</name>
</gene>